<dbReference type="PANTHER" id="PTHR42940">
    <property type="entry name" value="ALCOHOL DEHYDROGENASE 1-RELATED"/>
    <property type="match status" value="1"/>
</dbReference>
<dbReference type="InterPro" id="IPR020843">
    <property type="entry name" value="ER"/>
</dbReference>
<evidence type="ECO:0000256" key="1">
    <source>
        <dbReference type="ARBA" id="ARBA00001947"/>
    </source>
</evidence>
<dbReference type="CDD" id="cd08298">
    <property type="entry name" value="CAD2"/>
    <property type="match status" value="1"/>
</dbReference>
<dbReference type="GO" id="GO:0008270">
    <property type="term" value="F:zinc ion binding"/>
    <property type="evidence" value="ECO:0007669"/>
    <property type="project" value="InterPro"/>
</dbReference>
<name>A0A2J6WF69_9BACT</name>
<dbReference type="PROSITE" id="PS00059">
    <property type="entry name" value="ADH_ZINC"/>
    <property type="match status" value="1"/>
</dbReference>
<dbReference type="EMBL" id="PNIL01000027">
    <property type="protein sequence ID" value="PMP68161.1"/>
    <property type="molecule type" value="Genomic_DNA"/>
</dbReference>
<evidence type="ECO:0000256" key="4">
    <source>
        <dbReference type="ARBA" id="ARBA00022723"/>
    </source>
</evidence>
<dbReference type="EC" id="1.1.1.1" evidence="3"/>
<reference evidence="8 9" key="1">
    <citation type="submission" date="2018-01" db="EMBL/GenBank/DDBJ databases">
        <title>Metagenomic assembled genomes from two thermal pools in the Uzon Caldera, Kamchatka, Russia.</title>
        <authorList>
            <person name="Wilkins L."/>
            <person name="Ettinger C."/>
        </authorList>
    </citation>
    <scope>NUCLEOTIDE SEQUENCE [LARGE SCALE GENOMIC DNA]</scope>
    <source>
        <strain evidence="8">ZAV-07</strain>
    </source>
</reference>
<dbReference type="InterPro" id="IPR002328">
    <property type="entry name" value="ADH_Zn_CS"/>
</dbReference>
<evidence type="ECO:0000256" key="3">
    <source>
        <dbReference type="ARBA" id="ARBA00013190"/>
    </source>
</evidence>
<keyword evidence="5" id="KW-0862">Zinc</keyword>
<dbReference type="SMART" id="SM00829">
    <property type="entry name" value="PKS_ER"/>
    <property type="match status" value="1"/>
</dbReference>
<dbReference type="InterPro" id="IPR036291">
    <property type="entry name" value="NAD(P)-bd_dom_sf"/>
</dbReference>
<dbReference type="Pfam" id="PF08240">
    <property type="entry name" value="ADH_N"/>
    <property type="match status" value="1"/>
</dbReference>
<dbReference type="InterPro" id="IPR014187">
    <property type="entry name" value="ADH_Zn_typ-2"/>
</dbReference>
<dbReference type="Proteomes" id="UP000237040">
    <property type="component" value="Unassembled WGS sequence"/>
</dbReference>
<keyword evidence="6" id="KW-0560">Oxidoreductase</keyword>
<comment type="caution">
    <text evidence="8">The sequence shown here is derived from an EMBL/GenBank/DDBJ whole genome shotgun (WGS) entry which is preliminary data.</text>
</comment>
<dbReference type="Gene3D" id="3.90.180.10">
    <property type="entry name" value="Medium-chain alcohol dehydrogenases, catalytic domain"/>
    <property type="match status" value="1"/>
</dbReference>
<dbReference type="InterPro" id="IPR013154">
    <property type="entry name" value="ADH-like_N"/>
</dbReference>
<evidence type="ECO:0000256" key="2">
    <source>
        <dbReference type="ARBA" id="ARBA00008072"/>
    </source>
</evidence>
<comment type="cofactor">
    <cofactor evidence="1">
        <name>Zn(2+)</name>
        <dbReference type="ChEBI" id="CHEBI:29105"/>
    </cofactor>
</comment>
<dbReference type="SUPFAM" id="SSF50129">
    <property type="entry name" value="GroES-like"/>
    <property type="match status" value="1"/>
</dbReference>
<dbReference type="SUPFAM" id="SSF51735">
    <property type="entry name" value="NAD(P)-binding Rossmann-fold domains"/>
    <property type="match status" value="1"/>
</dbReference>
<dbReference type="Gene3D" id="3.40.50.720">
    <property type="entry name" value="NAD(P)-binding Rossmann-like Domain"/>
    <property type="match status" value="1"/>
</dbReference>
<dbReference type="GO" id="GO:0005737">
    <property type="term" value="C:cytoplasm"/>
    <property type="evidence" value="ECO:0007669"/>
    <property type="project" value="TreeGrafter"/>
</dbReference>
<proteinExistence type="inferred from homology"/>
<keyword evidence="4" id="KW-0479">Metal-binding</keyword>
<protein>
    <recommendedName>
        <fullName evidence="3">alcohol dehydrogenase</fullName>
        <ecNumber evidence="3">1.1.1.1</ecNumber>
    </recommendedName>
</protein>
<sequence length="336" mass="37150">MKAMFIERIGKLEENPLILREVDIPKPTENEVLIKVSYCGVCHTEIDEIEGRRMPKIPVIPGHEVVGYVVEKGNKVKNLKIGDRVGVAWIKHACGKCRYCKSGEENLCNDFIATGADADGGYAEYMVVESEFAYKIPENLKDETTAPILCAGAVGFRAYKLSEIKDGETVALFGFGASNHIVYRYIRYLNPSSKIVVFVKKLGDNATKLAEELGADYIFETFSEISITYDKAIDTTPVGEVIPYALKYLNKGGHIVVNAIRKETPINAFDYTLIWEERSVKSVANVTRDDVINALKLASVIPIIPKVTIFPLEDANKALLSIKQGKIQGAAVLKIS</sequence>
<evidence type="ECO:0000259" key="7">
    <source>
        <dbReference type="SMART" id="SM00829"/>
    </source>
</evidence>
<dbReference type="InterPro" id="IPR011032">
    <property type="entry name" value="GroES-like_sf"/>
</dbReference>
<evidence type="ECO:0000256" key="6">
    <source>
        <dbReference type="ARBA" id="ARBA00023002"/>
    </source>
</evidence>
<dbReference type="AlphaFoldDB" id="A0A2J6WF69"/>
<accession>A0A2J6WF69</accession>
<gene>
    <name evidence="8" type="ORF">C0189_01845</name>
</gene>
<dbReference type="GO" id="GO:0004022">
    <property type="term" value="F:alcohol dehydrogenase (NAD+) activity"/>
    <property type="evidence" value="ECO:0007669"/>
    <property type="project" value="UniProtKB-EC"/>
</dbReference>
<comment type="similarity">
    <text evidence="2">Belongs to the zinc-containing alcohol dehydrogenase family.</text>
</comment>
<dbReference type="PANTHER" id="PTHR42940:SF8">
    <property type="entry name" value="VACUOLAR PROTEIN SORTING-ASSOCIATED PROTEIN 11"/>
    <property type="match status" value="1"/>
</dbReference>
<organism evidence="8 9">
    <name type="scientific">Caldisericum exile</name>
    <dbReference type="NCBI Taxonomy" id="693075"/>
    <lineage>
        <taxon>Bacteria</taxon>
        <taxon>Pseudomonadati</taxon>
        <taxon>Caldisericota/Cryosericota group</taxon>
        <taxon>Caldisericota</taxon>
        <taxon>Caldisericia</taxon>
        <taxon>Caldisericales</taxon>
        <taxon>Caldisericaceae</taxon>
        <taxon>Caldisericum</taxon>
    </lineage>
</organism>
<evidence type="ECO:0000256" key="5">
    <source>
        <dbReference type="ARBA" id="ARBA00022833"/>
    </source>
</evidence>
<feature type="domain" description="Enoyl reductase (ER)" evidence="7">
    <location>
        <begin position="10"/>
        <end position="333"/>
    </location>
</feature>
<evidence type="ECO:0000313" key="9">
    <source>
        <dbReference type="Proteomes" id="UP000237040"/>
    </source>
</evidence>
<evidence type="ECO:0000313" key="8">
    <source>
        <dbReference type="EMBL" id="PMP68161.1"/>
    </source>
</evidence>